<name>G0EN61_BRAIP</name>
<feature type="signal peptide" evidence="1">
    <location>
        <begin position="1"/>
        <end position="31"/>
    </location>
</feature>
<dbReference type="Proteomes" id="UP000008522">
    <property type="component" value="Chromosome"/>
</dbReference>
<proteinExistence type="predicted"/>
<feature type="chain" id="PRO_5003398444" description="Lipoprotein" evidence="1">
    <location>
        <begin position="32"/>
        <end position="339"/>
    </location>
</feature>
<accession>G0EN61</accession>
<sequence length="339" mass="38798">MYLYNLGEKMIKKFFLIASIIIFAISCSNNSANKEQAITNPSEISNFLKQYNGRYYHEHEFTNGSYTHVVFRVENGNMYIGEDEDPVTNLSLLNNSLELNVNGNTQLSNTYNQIYSILEVNFFDDHIKFSGKNIFDKEDFNIPDEDYIVIKQFKDLGIYAGNYYIPTLDDKGNIKTKNYTILIDKSGNIYGYKGMTNVGMTFTLEGNVLKSEHNNNGDKIIMSYKLEQDRIVYQINFIYGSEYSYELMKSDLFSPYIGTYSADNITLQVNENNASINTATTGNYHSSIINGNNLVISEILFENDTDPIEIKEHKIVFSDDKTKVTYTKPDGTTVELTKQ</sequence>
<gene>
    <name evidence="2" type="ordered locus">Bint_1199</name>
</gene>
<dbReference type="EMBL" id="CP002874">
    <property type="protein sequence ID" value="AEM21820.1"/>
    <property type="molecule type" value="Genomic_DNA"/>
</dbReference>
<dbReference type="HOGENOM" id="CLU_818025_0_0_12"/>
<dbReference type="PATRIC" id="fig|1045858.4.peg.1199"/>
<reference evidence="2 3" key="1">
    <citation type="journal article" date="2011" name="BMC Genomics">
        <title>Complete genome sequence of Brachyspira intermedia reveals unique genomic features in Brachyspira species and phage-mediated horizontal gene transfer.</title>
        <authorList>
            <person name="Hafstrom T."/>
            <person name="Jansson D.S."/>
            <person name="Segerman B."/>
        </authorList>
    </citation>
    <scope>NUCLEOTIDE SEQUENCE [LARGE SCALE GENOMIC DNA]</scope>
    <source>
        <strain evidence="3">ATCC 51140 / PWS/A</strain>
    </source>
</reference>
<evidence type="ECO:0000313" key="3">
    <source>
        <dbReference type="Proteomes" id="UP000008522"/>
    </source>
</evidence>
<protein>
    <recommendedName>
        <fullName evidence="4">Lipoprotein</fullName>
    </recommendedName>
</protein>
<dbReference type="KEGG" id="bip:Bint_1199"/>
<keyword evidence="1" id="KW-0732">Signal</keyword>
<dbReference type="AlphaFoldDB" id="G0EN61"/>
<evidence type="ECO:0000256" key="1">
    <source>
        <dbReference type="SAM" id="SignalP"/>
    </source>
</evidence>
<organism evidence="2 3">
    <name type="scientific">Brachyspira intermedia (strain ATCC 51140 / PWS/A)</name>
    <name type="common">Serpulina intermedia</name>
    <dbReference type="NCBI Taxonomy" id="1045858"/>
    <lineage>
        <taxon>Bacteria</taxon>
        <taxon>Pseudomonadati</taxon>
        <taxon>Spirochaetota</taxon>
        <taxon>Spirochaetia</taxon>
        <taxon>Brachyspirales</taxon>
        <taxon>Brachyspiraceae</taxon>
        <taxon>Brachyspira</taxon>
    </lineage>
</organism>
<keyword evidence="3" id="KW-1185">Reference proteome</keyword>
<evidence type="ECO:0008006" key="4">
    <source>
        <dbReference type="Google" id="ProtNLM"/>
    </source>
</evidence>
<evidence type="ECO:0000313" key="2">
    <source>
        <dbReference type="EMBL" id="AEM21820.1"/>
    </source>
</evidence>